<gene>
    <name evidence="1" type="ORF">METZ01_LOCUS174915</name>
</gene>
<dbReference type="InterPro" id="IPR011604">
    <property type="entry name" value="PDDEXK-like_dom_sf"/>
</dbReference>
<evidence type="ECO:0000313" key="1">
    <source>
        <dbReference type="EMBL" id="SVB22061.1"/>
    </source>
</evidence>
<protein>
    <recommendedName>
        <fullName evidence="2">PD-(D/E)XK endonuclease-like domain-containing protein</fullName>
    </recommendedName>
</protein>
<name>A0A382C8P7_9ZZZZ</name>
<dbReference type="SUPFAM" id="SSF52980">
    <property type="entry name" value="Restriction endonuclease-like"/>
    <property type="match status" value="1"/>
</dbReference>
<reference evidence="1" key="1">
    <citation type="submission" date="2018-05" db="EMBL/GenBank/DDBJ databases">
        <authorList>
            <person name="Lanie J.A."/>
            <person name="Ng W.-L."/>
            <person name="Kazmierczak K.M."/>
            <person name="Andrzejewski T.M."/>
            <person name="Davidsen T.M."/>
            <person name="Wayne K.J."/>
            <person name="Tettelin H."/>
            <person name="Glass J.I."/>
            <person name="Rusch D."/>
            <person name="Podicherti R."/>
            <person name="Tsui H.-C.T."/>
            <person name="Winkler M.E."/>
        </authorList>
    </citation>
    <scope>NUCLEOTIDE SEQUENCE</scope>
</reference>
<accession>A0A382C8P7</accession>
<proteinExistence type="predicted"/>
<sequence>MHLITEKYNYQLIERKSVEGKRKYLTPDGKAVSSVTTILDATKDKTHLIAWRKRVGEIKAKQITTEAAGVGTRMHKYLEEYIATGEWPTAGSNPFAKKAHKMAEEVRDNALVNVNEIWGSEISLYIPQMYAGTTDLVGLYKDQPCIMDFKQTNKPKKLEWVNDYFLQLVAYSEAHNEMFNTNLQEGHVFMCSRGDDSVELGGETYQQFDLWPDEYTYWKNKWYDRLYEYYDKYI</sequence>
<dbReference type="PANTHER" id="PTHR31340:SF3">
    <property type="entry name" value="MITOCHONDRIAL GENOME MAINTENANCE EXONUCLEASE 1"/>
    <property type="match status" value="1"/>
</dbReference>
<organism evidence="1">
    <name type="scientific">marine metagenome</name>
    <dbReference type="NCBI Taxonomy" id="408172"/>
    <lineage>
        <taxon>unclassified sequences</taxon>
        <taxon>metagenomes</taxon>
        <taxon>ecological metagenomes</taxon>
    </lineage>
</organism>
<dbReference type="Gene3D" id="3.90.320.10">
    <property type="match status" value="1"/>
</dbReference>
<dbReference type="AlphaFoldDB" id="A0A382C8P7"/>
<dbReference type="EMBL" id="UINC01033186">
    <property type="protein sequence ID" value="SVB22061.1"/>
    <property type="molecule type" value="Genomic_DNA"/>
</dbReference>
<dbReference type="PANTHER" id="PTHR31340">
    <property type="entry name" value="MITOCHONDRIAL GENOME MAINTENANCE EXONUCLEASE 1"/>
    <property type="match status" value="1"/>
</dbReference>
<evidence type="ECO:0008006" key="2">
    <source>
        <dbReference type="Google" id="ProtNLM"/>
    </source>
</evidence>
<dbReference type="InterPro" id="IPR011335">
    <property type="entry name" value="Restrct_endonuc-II-like"/>
</dbReference>